<evidence type="ECO:0000313" key="4">
    <source>
        <dbReference type="EMBL" id="TRY63300.1"/>
    </source>
</evidence>
<keyword evidence="2" id="KW-1133">Transmembrane helix</keyword>
<name>A0A553NCX8_TIGCA</name>
<evidence type="ECO:0000256" key="2">
    <source>
        <dbReference type="SAM" id="Phobius"/>
    </source>
</evidence>
<evidence type="ECO:0000256" key="1">
    <source>
        <dbReference type="SAM" id="MobiDB-lite"/>
    </source>
</evidence>
<dbReference type="PANTHER" id="PTHR31649:SF11">
    <property type="entry name" value="PROTEIN UNZIPPED"/>
    <property type="match status" value="1"/>
</dbReference>
<keyword evidence="2" id="KW-0472">Membrane</keyword>
<dbReference type="EMBL" id="VCGU01000458">
    <property type="protein sequence ID" value="TRY63300.1"/>
    <property type="molecule type" value="Genomic_DNA"/>
</dbReference>
<keyword evidence="3" id="KW-0732">Signal</keyword>
<reference evidence="4 5" key="1">
    <citation type="journal article" date="2018" name="Nat. Ecol. Evol.">
        <title>Genomic signatures of mitonuclear coevolution across populations of Tigriopus californicus.</title>
        <authorList>
            <person name="Barreto F.S."/>
            <person name="Watson E.T."/>
            <person name="Lima T.G."/>
            <person name="Willett C.S."/>
            <person name="Edmands S."/>
            <person name="Li W."/>
            <person name="Burton R.S."/>
        </authorList>
    </citation>
    <scope>NUCLEOTIDE SEQUENCE [LARGE SCALE GENOMIC DNA]</scope>
    <source>
        <strain evidence="4 5">San Diego</strain>
    </source>
</reference>
<dbReference type="Proteomes" id="UP000318571">
    <property type="component" value="Chromosome 10"/>
</dbReference>
<accession>A0A553NCX8</accession>
<evidence type="ECO:0000256" key="3">
    <source>
        <dbReference type="SAM" id="SignalP"/>
    </source>
</evidence>
<dbReference type="PANTHER" id="PTHR31649">
    <property type="entry name" value="AGAP009604-PA"/>
    <property type="match status" value="1"/>
</dbReference>
<organism evidence="4 5">
    <name type="scientific">Tigriopus californicus</name>
    <name type="common">Marine copepod</name>
    <dbReference type="NCBI Taxonomy" id="6832"/>
    <lineage>
        <taxon>Eukaryota</taxon>
        <taxon>Metazoa</taxon>
        <taxon>Ecdysozoa</taxon>
        <taxon>Arthropoda</taxon>
        <taxon>Crustacea</taxon>
        <taxon>Multicrustacea</taxon>
        <taxon>Hexanauplia</taxon>
        <taxon>Copepoda</taxon>
        <taxon>Harpacticoida</taxon>
        <taxon>Harpacticidae</taxon>
        <taxon>Tigriopus</taxon>
    </lineage>
</organism>
<gene>
    <name evidence="4" type="ORF">TCAL_04296</name>
</gene>
<comment type="caution">
    <text evidence="4">The sequence shown here is derived from an EMBL/GenBank/DDBJ whole genome shotgun (WGS) entry which is preliminary data.</text>
</comment>
<evidence type="ECO:0000313" key="5">
    <source>
        <dbReference type="Proteomes" id="UP000318571"/>
    </source>
</evidence>
<dbReference type="InterPro" id="IPR006616">
    <property type="entry name" value="DM9_repeat"/>
</dbReference>
<feature type="transmembrane region" description="Helical" evidence="2">
    <location>
        <begin position="446"/>
        <end position="466"/>
    </location>
</feature>
<dbReference type="OMA" id="ARINWEN"/>
<dbReference type="Pfam" id="PF11901">
    <property type="entry name" value="DM9"/>
    <property type="match status" value="1"/>
</dbReference>
<feature type="signal peptide" evidence="3">
    <location>
        <begin position="1"/>
        <end position="19"/>
    </location>
</feature>
<keyword evidence="2" id="KW-0812">Transmembrane</keyword>
<feature type="compositionally biased region" description="Polar residues" evidence="1">
    <location>
        <begin position="424"/>
        <end position="435"/>
    </location>
</feature>
<feature type="compositionally biased region" description="Polar residues" evidence="1">
    <location>
        <begin position="403"/>
        <end position="413"/>
    </location>
</feature>
<keyword evidence="5" id="KW-1185">Reference proteome</keyword>
<dbReference type="AlphaFoldDB" id="A0A553NCX8"/>
<sequence length="476" mass="52625">MAQRWLMFLMLVLATLVRAGGQHASVKSKYGQLVTSSTLTWKSVNTFDIKSNAVQLEDAVPSGTSGASKDSVVCRAEHHGTVVTGRTISGAYCAIGFVNKVYKKEKFDILVNEDKAAKLEWTPYGKFLAVPEGAVAGVDMNSNRDHLFIGRHLSNQGEYLSGAIQVPLSSYSFGSMVAFDDSGRVLEVSRGDVMVEVEPKRYELLLKEKTDTGSGLKPKVTRQDIVLAKSSLFRFDEGKDREARLQKVLSYDYEKSEYYGQIPGMIRALPATIKLSNGQIHSILWGLPEKSKQTETLMVGHALRHQTAVDVSVVGVLITEEHSYSADLTTVFPDGSRQHRHVSGVLQRRYLNNIRPEYSRVYRIKDSIIVSAKPDEFTSRATPVDEGYSTSWGPPQSQPQSPHFNSESQTSDGSRPKPRDLYGNSESQQAVVAPTSASSKLGDKTFLATNLLILSMTLFFTVVTVIKARNKNTQFK</sequence>
<protein>
    <submittedName>
        <fullName evidence="4">Uncharacterized protein</fullName>
    </submittedName>
</protein>
<feature type="chain" id="PRO_5021905430" evidence="3">
    <location>
        <begin position="20"/>
        <end position="476"/>
    </location>
</feature>
<feature type="region of interest" description="Disordered" evidence="1">
    <location>
        <begin position="379"/>
        <end position="435"/>
    </location>
</feature>
<proteinExistence type="predicted"/>